<protein>
    <submittedName>
        <fullName evidence="2">Cysteine rich secreted protein</fullName>
    </submittedName>
</protein>
<name>R4WDG9_RIPPE</name>
<dbReference type="AlphaFoldDB" id="R4WDG9"/>
<feature type="chain" id="PRO_5004372341" evidence="1">
    <location>
        <begin position="25"/>
        <end position="84"/>
    </location>
</feature>
<proteinExistence type="evidence at transcript level"/>
<dbReference type="EMBL" id="AK417514">
    <property type="protein sequence ID" value="BAN20729.1"/>
    <property type="molecule type" value="mRNA"/>
</dbReference>
<keyword evidence="1" id="KW-0732">Signal</keyword>
<feature type="signal peptide" evidence="1">
    <location>
        <begin position="1"/>
        <end position="24"/>
    </location>
</feature>
<evidence type="ECO:0000313" key="2">
    <source>
        <dbReference type="EMBL" id="BAN20729.1"/>
    </source>
</evidence>
<accession>R4WDG9</accession>
<sequence length="84" mass="9107">MERFLFIATALSFLCLTFVADTSSQGILIWCNGRTACYEGYRCCSETGCCPLSTACCRGGKACCRRLGSLEIPVQKATAVAHRN</sequence>
<organism evidence="2">
    <name type="scientific">Riptortus pedestris</name>
    <name type="common">Bean bug</name>
    <dbReference type="NCBI Taxonomy" id="329032"/>
    <lineage>
        <taxon>Eukaryota</taxon>
        <taxon>Metazoa</taxon>
        <taxon>Ecdysozoa</taxon>
        <taxon>Arthropoda</taxon>
        <taxon>Hexapoda</taxon>
        <taxon>Insecta</taxon>
        <taxon>Pterygota</taxon>
        <taxon>Neoptera</taxon>
        <taxon>Paraneoptera</taxon>
        <taxon>Hemiptera</taxon>
        <taxon>Heteroptera</taxon>
        <taxon>Panheteroptera</taxon>
        <taxon>Pentatomomorpha</taxon>
        <taxon>Coreoidea</taxon>
        <taxon>Alydidae</taxon>
        <taxon>Riptortus</taxon>
    </lineage>
</organism>
<reference evidence="2" key="1">
    <citation type="journal article" date="2013" name="PLoS ONE">
        <title>Gene expression in gut symbiotic organ of stinkbug affected by extracellular bacterial symbiont.</title>
        <authorList>
            <person name="Futahashi R."/>
            <person name="Tanaka K."/>
            <person name="Tanahashi M."/>
            <person name="Nikoh N."/>
            <person name="Kikuchi Y."/>
            <person name="Lee B.L."/>
            <person name="Fukatsu T."/>
        </authorList>
    </citation>
    <scope>NUCLEOTIDE SEQUENCE</scope>
    <source>
        <tissue evidence="2">Midgut</tissue>
    </source>
</reference>
<evidence type="ECO:0000256" key="1">
    <source>
        <dbReference type="SAM" id="SignalP"/>
    </source>
</evidence>